<keyword evidence="4" id="KW-0808">Transferase</keyword>
<dbReference type="SUPFAM" id="SSF53335">
    <property type="entry name" value="S-adenosyl-L-methionine-dependent methyltransferases"/>
    <property type="match status" value="1"/>
</dbReference>
<dbReference type="AlphaFoldDB" id="A0A1I4RA76"/>
<dbReference type="CDD" id="cd02440">
    <property type="entry name" value="AdoMet_MTases"/>
    <property type="match status" value="1"/>
</dbReference>
<dbReference type="STRING" id="195064.SAMN05421721_10710"/>
<evidence type="ECO:0000313" key="4">
    <source>
        <dbReference type="EMBL" id="SFM48813.1"/>
    </source>
</evidence>
<evidence type="ECO:0000256" key="2">
    <source>
        <dbReference type="ARBA" id="ARBA00013346"/>
    </source>
</evidence>
<dbReference type="PANTHER" id="PTHR11579">
    <property type="entry name" value="PROTEIN-L-ISOASPARTATE O-METHYLTRANSFERASE"/>
    <property type="match status" value="1"/>
</dbReference>
<dbReference type="EMBL" id="FOUO01000007">
    <property type="protein sequence ID" value="SFM48813.1"/>
    <property type="molecule type" value="Genomic_DNA"/>
</dbReference>
<dbReference type="Proteomes" id="UP000199556">
    <property type="component" value="Unassembled WGS sequence"/>
</dbReference>
<protein>
    <recommendedName>
        <fullName evidence="2">Protein-L-isoaspartate O-methyltransferase</fullName>
    </recommendedName>
    <alternativeName>
        <fullName evidence="3">Protein L-isoaspartyl methyltransferase</fullName>
    </alternativeName>
</protein>
<dbReference type="GO" id="GO:0032259">
    <property type="term" value="P:methylation"/>
    <property type="evidence" value="ECO:0007669"/>
    <property type="project" value="UniProtKB-KW"/>
</dbReference>
<dbReference type="InterPro" id="IPR000682">
    <property type="entry name" value="PCMT"/>
</dbReference>
<evidence type="ECO:0000256" key="1">
    <source>
        <dbReference type="ARBA" id="ARBA00005369"/>
    </source>
</evidence>
<keyword evidence="5" id="KW-1185">Reference proteome</keyword>
<gene>
    <name evidence="4" type="ORF">SAMN05421721_10710</name>
</gene>
<dbReference type="RefSeq" id="WP_090484877.1">
    <property type="nucleotide sequence ID" value="NZ_FOUO01000007.1"/>
</dbReference>
<evidence type="ECO:0000256" key="3">
    <source>
        <dbReference type="ARBA" id="ARBA00030757"/>
    </source>
</evidence>
<evidence type="ECO:0000313" key="5">
    <source>
        <dbReference type="Proteomes" id="UP000199556"/>
    </source>
</evidence>
<dbReference type="GO" id="GO:0005737">
    <property type="term" value="C:cytoplasm"/>
    <property type="evidence" value="ECO:0007669"/>
    <property type="project" value="TreeGrafter"/>
</dbReference>
<sequence>MNLEQARFNMVEQQVRTWEVLDPRVLSVMEETPREAFVPPSHAQLAYADLEIPLGHGESMMRPNVEGRLLQALEIQTHDVVLEVGTGSGYVTACLAKLAAHVESVDIHQDFTQAARRRLREQALFNITLHTGNAAEGWKAGRHEKYDVIALTASMARYREFFEQQLNVGGRLFVVVGEPPVMEARLVTRLGEREFTHQRLFETCLKPLVGQEARPRFVF</sequence>
<accession>A0A1I4RA76</accession>
<dbReference type="GO" id="GO:0004719">
    <property type="term" value="F:protein-L-isoaspartate (D-aspartate) O-methyltransferase activity"/>
    <property type="evidence" value="ECO:0007669"/>
    <property type="project" value="InterPro"/>
</dbReference>
<comment type="similarity">
    <text evidence="1">Belongs to the methyltransferase superfamily. L-isoaspartyl/D-aspartyl protein methyltransferase family.</text>
</comment>
<dbReference type="InterPro" id="IPR029063">
    <property type="entry name" value="SAM-dependent_MTases_sf"/>
</dbReference>
<dbReference type="PANTHER" id="PTHR11579:SF18">
    <property type="entry name" value="PROTEIN-L-ISOASPARTATE O-METHYLTRANSFERASE"/>
    <property type="match status" value="1"/>
</dbReference>
<proteinExistence type="inferred from homology"/>
<name>A0A1I4RA76_ECTMO</name>
<reference evidence="4 5" key="1">
    <citation type="submission" date="2016-10" db="EMBL/GenBank/DDBJ databases">
        <authorList>
            <person name="de Groot N.N."/>
        </authorList>
    </citation>
    <scope>NUCLEOTIDE SEQUENCE [LARGE SCALE GENOMIC DNA]</scope>
    <source>
        <strain evidence="4 5">DSM 4180</strain>
    </source>
</reference>
<dbReference type="Pfam" id="PF01135">
    <property type="entry name" value="PCMT"/>
    <property type="match status" value="1"/>
</dbReference>
<dbReference type="Gene3D" id="3.40.50.150">
    <property type="entry name" value="Vaccinia Virus protein VP39"/>
    <property type="match status" value="1"/>
</dbReference>
<organism evidence="4 5">
    <name type="scientific">Ectothiorhodospira mobilis</name>
    <dbReference type="NCBI Taxonomy" id="195064"/>
    <lineage>
        <taxon>Bacteria</taxon>
        <taxon>Pseudomonadati</taxon>
        <taxon>Pseudomonadota</taxon>
        <taxon>Gammaproteobacteria</taxon>
        <taxon>Chromatiales</taxon>
        <taxon>Ectothiorhodospiraceae</taxon>
        <taxon>Ectothiorhodospira</taxon>
    </lineage>
</organism>
<dbReference type="OrthoDB" id="9810066at2"/>
<keyword evidence="4" id="KW-0489">Methyltransferase</keyword>